<accession>A0A1J5SEV7</accession>
<dbReference type="AlphaFoldDB" id="A0A1J5SEV7"/>
<reference evidence="1" key="1">
    <citation type="submission" date="2016-10" db="EMBL/GenBank/DDBJ databases">
        <title>Sequence of Gallionella enrichment culture.</title>
        <authorList>
            <person name="Poehlein A."/>
            <person name="Muehling M."/>
            <person name="Daniel R."/>
        </authorList>
    </citation>
    <scope>NUCLEOTIDE SEQUENCE</scope>
</reference>
<comment type="caution">
    <text evidence="1">The sequence shown here is derived from an EMBL/GenBank/DDBJ whole genome shotgun (WGS) entry which is preliminary data.</text>
</comment>
<evidence type="ECO:0000313" key="1">
    <source>
        <dbReference type="EMBL" id="OIR02576.1"/>
    </source>
</evidence>
<gene>
    <name evidence="1" type="ORF">GALL_152900</name>
</gene>
<protein>
    <submittedName>
        <fullName evidence="1">Uncharacterized protein</fullName>
    </submittedName>
</protein>
<organism evidence="1">
    <name type="scientific">mine drainage metagenome</name>
    <dbReference type="NCBI Taxonomy" id="410659"/>
    <lineage>
        <taxon>unclassified sequences</taxon>
        <taxon>metagenomes</taxon>
        <taxon>ecological metagenomes</taxon>
    </lineage>
</organism>
<sequence length="102" mass="11451">MNSLSIADQVESAARYRARLVADTPIAPPARKPAKFEERLIAILTAQDGLDWATIERKLGGKNLSNAARVMKQLVEGGTVRRAREGFRETSGWKYRYYLKGK</sequence>
<dbReference type="EMBL" id="MLJW01000073">
    <property type="protein sequence ID" value="OIR02576.1"/>
    <property type="molecule type" value="Genomic_DNA"/>
</dbReference>
<proteinExistence type="predicted"/>
<name>A0A1J5SEV7_9ZZZZ</name>